<feature type="compositionally biased region" description="Polar residues" evidence="1">
    <location>
        <begin position="1"/>
        <end position="10"/>
    </location>
</feature>
<evidence type="ECO:0000313" key="2">
    <source>
        <dbReference type="EMBL" id="QES39647.1"/>
    </source>
</evidence>
<dbReference type="AlphaFoldDB" id="A0A5P2CBH2"/>
<feature type="region of interest" description="Disordered" evidence="1">
    <location>
        <begin position="1"/>
        <end position="91"/>
    </location>
</feature>
<feature type="compositionally biased region" description="Low complexity" evidence="1">
    <location>
        <begin position="28"/>
        <end position="37"/>
    </location>
</feature>
<protein>
    <submittedName>
        <fullName evidence="2">Uncharacterized protein</fullName>
    </submittedName>
</protein>
<dbReference type="Proteomes" id="UP000324015">
    <property type="component" value="Chromosome"/>
</dbReference>
<organism evidence="2 3">
    <name type="scientific">Streptomyces venezuelae</name>
    <dbReference type="NCBI Taxonomy" id="54571"/>
    <lineage>
        <taxon>Bacteria</taxon>
        <taxon>Bacillati</taxon>
        <taxon>Actinomycetota</taxon>
        <taxon>Actinomycetes</taxon>
        <taxon>Kitasatosporales</taxon>
        <taxon>Streptomycetaceae</taxon>
        <taxon>Streptomyces</taxon>
    </lineage>
</organism>
<gene>
    <name evidence="2" type="ORF">DEJ49_00445</name>
</gene>
<name>A0A5P2CBH2_STRVZ</name>
<evidence type="ECO:0000256" key="1">
    <source>
        <dbReference type="SAM" id="MobiDB-lite"/>
    </source>
</evidence>
<proteinExistence type="predicted"/>
<dbReference type="EMBL" id="CP029191">
    <property type="protein sequence ID" value="QES39647.1"/>
    <property type="molecule type" value="Genomic_DNA"/>
</dbReference>
<sequence length="91" mass="9171">MRGETVSEQIPPSPGADGTAPVPRDPPDQQADGGQDPWEAAQDTAKADSEASKDSGGDDVPETDEAGTGRRDNGGATGAQSEDPVPQEPSG</sequence>
<feature type="compositionally biased region" description="Basic and acidic residues" evidence="1">
    <location>
        <begin position="45"/>
        <end position="56"/>
    </location>
</feature>
<accession>A0A5P2CBH2</accession>
<reference evidence="2 3" key="1">
    <citation type="submission" date="2018-05" db="EMBL/GenBank/DDBJ databases">
        <title>Streptomyces venezuelae.</title>
        <authorList>
            <person name="Kim W."/>
            <person name="Lee N."/>
            <person name="Cho B.-K."/>
        </authorList>
    </citation>
    <scope>NUCLEOTIDE SEQUENCE [LARGE SCALE GENOMIC DNA]</scope>
    <source>
        <strain evidence="2 3">ATCC 14585</strain>
    </source>
</reference>
<evidence type="ECO:0000313" key="3">
    <source>
        <dbReference type="Proteomes" id="UP000324015"/>
    </source>
</evidence>